<dbReference type="NCBIfam" id="TIGR01726">
    <property type="entry name" value="HEQRo_perm_3TM"/>
    <property type="match status" value="1"/>
</dbReference>
<comment type="function">
    <text evidence="1">Part of the binding-protein-dependent transport system for glutamine; probably responsible for the translocation of the substrate across the membrane.</text>
</comment>
<keyword evidence="8 13" id="KW-1133">Transmembrane helix</keyword>
<evidence type="ECO:0000256" key="11">
    <source>
        <dbReference type="ARBA" id="ARBA00062718"/>
    </source>
</evidence>
<dbReference type="OrthoDB" id="7190458at2"/>
<dbReference type="SUPFAM" id="SSF161098">
    <property type="entry name" value="MetI-like"/>
    <property type="match status" value="1"/>
</dbReference>
<gene>
    <name evidence="15" type="ORF">SAMN02745194_00845</name>
</gene>
<dbReference type="GO" id="GO:0006865">
    <property type="term" value="P:amino acid transport"/>
    <property type="evidence" value="ECO:0007669"/>
    <property type="project" value="UniProtKB-KW"/>
</dbReference>
<evidence type="ECO:0000256" key="7">
    <source>
        <dbReference type="ARBA" id="ARBA00022970"/>
    </source>
</evidence>
<comment type="subunit">
    <text evidence="11">The complex is composed of two ATP-binding proteins (GltL), two transmembrane proteins (GltJ and GltK) and a solute-binding protein (GltI).</text>
</comment>
<reference evidence="15 16" key="1">
    <citation type="submission" date="2016-11" db="EMBL/GenBank/DDBJ databases">
        <authorList>
            <person name="Jaros S."/>
            <person name="Januszkiewicz K."/>
            <person name="Wedrychowicz H."/>
        </authorList>
    </citation>
    <scope>NUCLEOTIDE SEQUENCE [LARGE SCALE GENOMIC DNA]</scope>
    <source>
        <strain evidence="15 16">DSM 14916</strain>
    </source>
</reference>
<evidence type="ECO:0000259" key="14">
    <source>
        <dbReference type="PROSITE" id="PS50928"/>
    </source>
</evidence>
<dbReference type="Proteomes" id="UP000184387">
    <property type="component" value="Unassembled WGS sequence"/>
</dbReference>
<evidence type="ECO:0000256" key="8">
    <source>
        <dbReference type="ARBA" id="ARBA00022989"/>
    </source>
</evidence>
<name>A0A1M6D7N6_9PROT</name>
<feature type="transmembrane region" description="Helical" evidence="13">
    <location>
        <begin position="20"/>
        <end position="42"/>
    </location>
</feature>
<evidence type="ECO:0000256" key="9">
    <source>
        <dbReference type="ARBA" id="ARBA00023136"/>
    </source>
</evidence>
<dbReference type="PROSITE" id="PS50928">
    <property type="entry name" value="ABC_TM1"/>
    <property type="match status" value="1"/>
</dbReference>
<evidence type="ECO:0000313" key="15">
    <source>
        <dbReference type="EMBL" id="SHI69161.1"/>
    </source>
</evidence>
<organism evidence="15 16">
    <name type="scientific">Muricoccus roseus</name>
    <dbReference type="NCBI Taxonomy" id="198092"/>
    <lineage>
        <taxon>Bacteria</taxon>
        <taxon>Pseudomonadati</taxon>
        <taxon>Pseudomonadota</taxon>
        <taxon>Alphaproteobacteria</taxon>
        <taxon>Acetobacterales</taxon>
        <taxon>Roseomonadaceae</taxon>
        <taxon>Muricoccus</taxon>
    </lineage>
</organism>
<keyword evidence="7" id="KW-0029">Amino-acid transport</keyword>
<evidence type="ECO:0000256" key="6">
    <source>
        <dbReference type="ARBA" id="ARBA00022692"/>
    </source>
</evidence>
<evidence type="ECO:0000313" key="16">
    <source>
        <dbReference type="Proteomes" id="UP000184387"/>
    </source>
</evidence>
<comment type="similarity">
    <text evidence="3">Belongs to the binding-protein-dependent transport system permease family. HisMQ subfamily.</text>
</comment>
<accession>A0A1M6D7N6</accession>
<evidence type="ECO:0000256" key="10">
    <source>
        <dbReference type="ARBA" id="ARBA00060298"/>
    </source>
</evidence>
<dbReference type="GO" id="GO:0043190">
    <property type="term" value="C:ATP-binding cassette (ABC) transporter complex"/>
    <property type="evidence" value="ECO:0007669"/>
    <property type="project" value="InterPro"/>
</dbReference>
<dbReference type="Pfam" id="PF00528">
    <property type="entry name" value="BPD_transp_1"/>
    <property type="match status" value="1"/>
</dbReference>
<protein>
    <recommendedName>
        <fullName evidence="12">Glutamate/aspartate import permease protein GltK</fullName>
    </recommendedName>
</protein>
<dbReference type="PANTHER" id="PTHR30614:SF20">
    <property type="entry name" value="GLUTAMINE TRANSPORT SYSTEM PERMEASE PROTEIN GLNP"/>
    <property type="match status" value="1"/>
</dbReference>
<sequence length="222" mass="24942">MDYEFDFLEILRNADLLLRGIWLTVALWVIAFVLALVVGLFLGIARGSPRKILNWPATAYIEVFRNTPVLVQLVWFYYAFPVLTGIQTTPFLAASLGLCLNTSAYCAEIYRGGLQSITAGQWEAGRALGMSYWTLMRRIILPQAIRRMIPAFTNRGVELAKMTSIASVITVHELMHEARTLSTQTFLPLETFTVVAVIYFFLIYPGTVVASIIERRLNARGA</sequence>
<dbReference type="PANTHER" id="PTHR30614">
    <property type="entry name" value="MEMBRANE COMPONENT OF AMINO ACID ABC TRANSPORTER"/>
    <property type="match status" value="1"/>
</dbReference>
<feature type="transmembrane region" description="Helical" evidence="13">
    <location>
        <begin position="192"/>
        <end position="213"/>
    </location>
</feature>
<dbReference type="InterPro" id="IPR000515">
    <property type="entry name" value="MetI-like"/>
</dbReference>
<dbReference type="FunFam" id="1.10.3720.10:FF:000006">
    <property type="entry name" value="Glutamate/aspartate ABC transporter, permease protein GltK"/>
    <property type="match status" value="1"/>
</dbReference>
<dbReference type="EMBL" id="FQZF01000004">
    <property type="protein sequence ID" value="SHI69161.1"/>
    <property type="molecule type" value="Genomic_DNA"/>
</dbReference>
<keyword evidence="5" id="KW-1003">Cell membrane</keyword>
<keyword evidence="16" id="KW-1185">Reference proteome</keyword>
<dbReference type="InterPro" id="IPR010065">
    <property type="entry name" value="AA_ABC_transptr_permease_3TM"/>
</dbReference>
<feature type="domain" description="ABC transmembrane type-1" evidence="14">
    <location>
        <begin position="21"/>
        <end position="210"/>
    </location>
</feature>
<dbReference type="Gene3D" id="1.10.3720.10">
    <property type="entry name" value="MetI-like"/>
    <property type="match status" value="1"/>
</dbReference>
<evidence type="ECO:0000256" key="4">
    <source>
        <dbReference type="ARBA" id="ARBA00022448"/>
    </source>
</evidence>
<dbReference type="InterPro" id="IPR035906">
    <property type="entry name" value="MetI-like_sf"/>
</dbReference>
<dbReference type="RefSeq" id="WP_073131799.1">
    <property type="nucleotide sequence ID" value="NZ_FQZF01000004.1"/>
</dbReference>
<evidence type="ECO:0000256" key="12">
    <source>
        <dbReference type="ARBA" id="ARBA00073645"/>
    </source>
</evidence>
<dbReference type="CDD" id="cd06261">
    <property type="entry name" value="TM_PBP2"/>
    <property type="match status" value="1"/>
</dbReference>
<evidence type="ECO:0000256" key="2">
    <source>
        <dbReference type="ARBA" id="ARBA00004429"/>
    </source>
</evidence>
<evidence type="ECO:0000256" key="3">
    <source>
        <dbReference type="ARBA" id="ARBA00010072"/>
    </source>
</evidence>
<evidence type="ECO:0000256" key="1">
    <source>
        <dbReference type="ARBA" id="ARBA00003159"/>
    </source>
</evidence>
<evidence type="ECO:0000256" key="5">
    <source>
        <dbReference type="ARBA" id="ARBA00022475"/>
    </source>
</evidence>
<comment type="subcellular location">
    <subcellularLocation>
        <location evidence="2">Cell inner membrane</location>
        <topology evidence="2">Multi-pass membrane protein</topology>
    </subcellularLocation>
    <subcellularLocation>
        <location evidence="13">Cell membrane</location>
        <topology evidence="13">Multi-pass membrane protein</topology>
    </subcellularLocation>
</comment>
<proteinExistence type="inferred from homology"/>
<dbReference type="STRING" id="198092.SAMN02745194_00845"/>
<evidence type="ECO:0000256" key="13">
    <source>
        <dbReference type="RuleBase" id="RU363032"/>
    </source>
</evidence>
<comment type="function">
    <text evidence="10">Part of the ABC transporter complex GltIJKL involved in glutamate and aspartate uptake. Probably responsible for the translocation of the substrate across the membrane.</text>
</comment>
<keyword evidence="9 13" id="KW-0472">Membrane</keyword>
<keyword evidence="4 13" id="KW-0813">Transport</keyword>
<dbReference type="GO" id="GO:0022857">
    <property type="term" value="F:transmembrane transporter activity"/>
    <property type="evidence" value="ECO:0007669"/>
    <property type="project" value="InterPro"/>
</dbReference>
<dbReference type="AlphaFoldDB" id="A0A1M6D7N6"/>
<keyword evidence="6 13" id="KW-0812">Transmembrane</keyword>
<dbReference type="InterPro" id="IPR043429">
    <property type="entry name" value="ArtM/GltK/GlnP/TcyL/YhdX-like"/>
</dbReference>